<evidence type="ECO:0000256" key="2">
    <source>
        <dbReference type="SAM" id="SignalP"/>
    </source>
</evidence>
<gene>
    <name evidence="3" type="ORF">RHIMIDRAFT_277835</name>
</gene>
<reference evidence="3 4" key="1">
    <citation type="journal article" date="2016" name="Proc. Natl. Acad. Sci. U.S.A.">
        <title>Lipid metabolic changes in an early divergent fungus govern the establishment of a mutualistic symbiosis with endobacteria.</title>
        <authorList>
            <person name="Lastovetsky O.A."/>
            <person name="Gaspar M.L."/>
            <person name="Mondo S.J."/>
            <person name="LaButti K.M."/>
            <person name="Sandor L."/>
            <person name="Grigoriev I.V."/>
            <person name="Henry S.A."/>
            <person name="Pawlowska T.E."/>
        </authorList>
    </citation>
    <scope>NUCLEOTIDE SEQUENCE [LARGE SCALE GENOMIC DNA]</scope>
    <source>
        <strain evidence="3 4">ATCC 52813</strain>
    </source>
</reference>
<feature type="region of interest" description="Disordered" evidence="1">
    <location>
        <begin position="228"/>
        <end position="269"/>
    </location>
</feature>
<dbReference type="EMBL" id="KZ303846">
    <property type="protein sequence ID" value="PHZ13984.1"/>
    <property type="molecule type" value="Genomic_DNA"/>
</dbReference>
<keyword evidence="4" id="KW-1185">Reference proteome</keyword>
<evidence type="ECO:0000313" key="4">
    <source>
        <dbReference type="Proteomes" id="UP000242254"/>
    </source>
</evidence>
<feature type="region of interest" description="Disordered" evidence="1">
    <location>
        <begin position="129"/>
        <end position="187"/>
    </location>
</feature>
<keyword evidence="2" id="KW-0732">Signal</keyword>
<evidence type="ECO:0000313" key="3">
    <source>
        <dbReference type="EMBL" id="PHZ13984.1"/>
    </source>
</evidence>
<feature type="chain" id="PRO_5013572743" evidence="2">
    <location>
        <begin position="22"/>
        <end position="269"/>
    </location>
</feature>
<feature type="signal peptide" evidence="2">
    <location>
        <begin position="1"/>
        <end position="21"/>
    </location>
</feature>
<feature type="compositionally biased region" description="Low complexity" evidence="1">
    <location>
        <begin position="145"/>
        <end position="161"/>
    </location>
</feature>
<sequence length="269" mass="26150">MRSSFITLTFAVACLLGSSLASPIYVERDTGLGGALGNVGGTVGDIAGNGVLGDDSLVGGNDVQDTVGGATEATSDVHDPLSKRFSPPNAKILAKLLKDPKILAALRSKAASAAPGAIKRDLPIGAVTGLTEDPPVGDLTGILGGSSASADGPASTSDASTNVGPSVEDGQAIRKRGPTDSLDTSNLTGAATDLTSVALGDLPSPDGLPFSADALDGISPEVAAALASAADAGKNSLPSLPLGESEGKSDAATGTAPDAPVDAAKPASK</sequence>
<dbReference type="GeneID" id="35443696"/>
<feature type="compositionally biased region" description="Low complexity" evidence="1">
    <location>
        <begin position="256"/>
        <end position="269"/>
    </location>
</feature>
<organism evidence="3 4">
    <name type="scientific">Rhizopus microsporus ATCC 52813</name>
    <dbReference type="NCBI Taxonomy" id="1340429"/>
    <lineage>
        <taxon>Eukaryota</taxon>
        <taxon>Fungi</taxon>
        <taxon>Fungi incertae sedis</taxon>
        <taxon>Mucoromycota</taxon>
        <taxon>Mucoromycotina</taxon>
        <taxon>Mucoromycetes</taxon>
        <taxon>Mucorales</taxon>
        <taxon>Mucorineae</taxon>
        <taxon>Rhizopodaceae</taxon>
        <taxon>Rhizopus</taxon>
    </lineage>
</organism>
<protein>
    <submittedName>
        <fullName evidence="3">Uncharacterized protein</fullName>
    </submittedName>
</protein>
<evidence type="ECO:0000256" key="1">
    <source>
        <dbReference type="SAM" id="MobiDB-lite"/>
    </source>
</evidence>
<proteinExistence type="predicted"/>
<accession>A0A2G4SZ19</accession>
<name>A0A2G4SZ19_RHIZD</name>
<dbReference type="Proteomes" id="UP000242254">
    <property type="component" value="Unassembled WGS sequence"/>
</dbReference>
<dbReference type="RefSeq" id="XP_023467692.1">
    <property type="nucleotide sequence ID" value="XM_023612707.1"/>
</dbReference>
<dbReference type="AlphaFoldDB" id="A0A2G4SZ19"/>